<dbReference type="PROSITE" id="PS50853">
    <property type="entry name" value="FN3"/>
    <property type="match status" value="2"/>
</dbReference>
<dbReference type="InterPro" id="IPR036116">
    <property type="entry name" value="FN3_sf"/>
</dbReference>
<evidence type="ECO:0000259" key="5">
    <source>
        <dbReference type="PROSITE" id="PS50853"/>
    </source>
</evidence>
<sequence>MVRHVVTVALALALTVTVAVADPAVARPHAAAEDDGCAAHATSFAVDEGGDPLNVRMGCARDAGDLRELADSYGDLIMALDFKVPERREQVHELIEAQVTEGNKWPHLGDWLARRAQSQSVGIYPPQDVSLGFDGELHAVGDSLVMVIPQNDVGATANWWQKWIAAGVSLGVVIATTAMCLAAFNVGAPAAAPVCGAVGAWLGALVGELMNAAFDKRSLGDGAVWAEALAVAFWSAVGGAFGGQLLEWASSSGTSLVTAFQGNLRNLAAKLGSLGHPLTYMSQQLEVMWPKLVEKLVQLSRGVGGTDKPLKVMVVGDSMSQGYEGDWTWRYRLWEWFKNQHIDVDFVGPYVGTRSQATPSAPKPPPLPEDAQMPGAEEPDTWGGYATDASESFDSRHFAVWGRQADQDKKLIRAMVSEYQPDMLLVGLGFNDLGWFVSDAQGTLDSMKTLVDEARAAKPDIDFALANVPQRSLIGGREDLPVKTASYNDMLKAAIPGWDSLTSSVKLVDWAASYDCRPDSCPAAYDGLHPNAEGEFQIAQAYERTLSEQYGIGYFVPDIPATVPARHTSAISSLRAETTPGGIKVTWDKVYGARGYDVRHRRVGTDTWTLTPASAPRFDEIWTVDGEQWEYQVRVDDGDTETPWSPTVDAVAHPKTAPGPEIFVTLPTPGGIRVSWHTAKGPYTETIDRYEVIVWDKDTPGALVQSIGVRDESVVVDDLKPGHHYLVAVSTWNEAGGGVPTVGRSVTVGGATPAAPTDLTVRSVDATTVDLNWQGSQEAAGYRVWVRNLLDGGPFTSDEYVTDTTSRTIAFLFPGYWNFEFCVTAINGSLESDKSNCVGLPDRPGLRSGPSPSPGVGGTDTGTADASEPSLTARASTERKTETRDELLRSRPSSCTSLPASKHAVSPLARATADLC</sequence>
<protein>
    <submittedName>
        <fullName evidence="6">Fibronectin type III domain-containing protein</fullName>
    </submittedName>
</protein>
<dbReference type="PANTHER" id="PTHR30383">
    <property type="entry name" value="THIOESTERASE 1/PROTEASE 1/LYSOPHOSPHOLIPASE L1"/>
    <property type="match status" value="1"/>
</dbReference>
<evidence type="ECO:0000256" key="3">
    <source>
        <dbReference type="SAM" id="MobiDB-lite"/>
    </source>
</evidence>
<dbReference type="SMART" id="SM00060">
    <property type="entry name" value="FN3"/>
    <property type="match status" value="2"/>
</dbReference>
<dbReference type="InterPro" id="IPR013830">
    <property type="entry name" value="SGNH_hydro"/>
</dbReference>
<feature type="compositionally biased region" description="Low complexity" evidence="3">
    <location>
        <begin position="841"/>
        <end position="850"/>
    </location>
</feature>
<keyword evidence="1" id="KW-0326">Glycosidase</keyword>
<gene>
    <name evidence="6" type="ORF">NGF19_26935</name>
</gene>
<keyword evidence="2" id="KW-0624">Polysaccharide degradation</keyword>
<dbReference type="InterPro" id="IPR036514">
    <property type="entry name" value="SGNH_hydro_sf"/>
</dbReference>
<evidence type="ECO:0000256" key="4">
    <source>
        <dbReference type="SAM" id="SignalP"/>
    </source>
</evidence>
<dbReference type="SUPFAM" id="SSF52266">
    <property type="entry name" value="SGNH hydrolase"/>
    <property type="match status" value="1"/>
</dbReference>
<dbReference type="EMBL" id="JAMWMR010000035">
    <property type="protein sequence ID" value="MCN9244377.1"/>
    <property type="molecule type" value="Genomic_DNA"/>
</dbReference>
<feature type="domain" description="Fibronectin type-III" evidence="5">
    <location>
        <begin position="657"/>
        <end position="751"/>
    </location>
</feature>
<dbReference type="InterPro" id="IPR051532">
    <property type="entry name" value="Ester_Hydrolysis_Enzymes"/>
</dbReference>
<comment type="caution">
    <text evidence="6">The sequence shown here is derived from an EMBL/GenBank/DDBJ whole genome shotgun (WGS) entry which is preliminary data.</text>
</comment>
<dbReference type="SUPFAM" id="SSF49265">
    <property type="entry name" value="Fibronectin type III"/>
    <property type="match status" value="1"/>
</dbReference>
<feature type="signal peptide" evidence="4">
    <location>
        <begin position="1"/>
        <end position="21"/>
    </location>
</feature>
<dbReference type="InterPro" id="IPR013783">
    <property type="entry name" value="Ig-like_fold"/>
</dbReference>
<name>A0ABT0ZLB7_9ACTN</name>
<accession>A0ABT0ZLB7</accession>
<evidence type="ECO:0000313" key="7">
    <source>
        <dbReference type="Proteomes" id="UP001523219"/>
    </source>
</evidence>
<dbReference type="Pfam" id="PF00041">
    <property type="entry name" value="fn3"/>
    <property type="match status" value="1"/>
</dbReference>
<dbReference type="Gene3D" id="2.60.40.10">
    <property type="entry name" value="Immunoglobulins"/>
    <property type="match status" value="3"/>
</dbReference>
<keyword evidence="4" id="KW-0732">Signal</keyword>
<keyword evidence="1" id="KW-0378">Hydrolase</keyword>
<proteinExistence type="predicted"/>
<dbReference type="CDD" id="cd01833">
    <property type="entry name" value="XynB_like"/>
    <property type="match status" value="1"/>
</dbReference>
<feature type="region of interest" description="Disordered" evidence="3">
    <location>
        <begin position="839"/>
        <end position="916"/>
    </location>
</feature>
<organism evidence="6 7">
    <name type="scientific">Streptomyces macrolidinus</name>
    <dbReference type="NCBI Taxonomy" id="2952607"/>
    <lineage>
        <taxon>Bacteria</taxon>
        <taxon>Bacillati</taxon>
        <taxon>Actinomycetota</taxon>
        <taxon>Actinomycetes</taxon>
        <taxon>Kitasatosporales</taxon>
        <taxon>Streptomycetaceae</taxon>
        <taxon>Streptomyces</taxon>
    </lineage>
</organism>
<dbReference type="Gene3D" id="3.40.50.1110">
    <property type="entry name" value="SGNH hydrolase"/>
    <property type="match status" value="1"/>
</dbReference>
<feature type="chain" id="PRO_5045995499" evidence="4">
    <location>
        <begin position="22"/>
        <end position="916"/>
    </location>
</feature>
<evidence type="ECO:0000313" key="6">
    <source>
        <dbReference type="EMBL" id="MCN9244377.1"/>
    </source>
</evidence>
<dbReference type="PANTHER" id="PTHR30383:SF19">
    <property type="entry name" value="FIBRONECTIN TYPE-III DOMAIN-CONTAINING PROTEIN"/>
    <property type="match status" value="1"/>
</dbReference>
<feature type="region of interest" description="Disordered" evidence="3">
    <location>
        <begin position="354"/>
        <end position="378"/>
    </location>
</feature>
<keyword evidence="2" id="KW-0119">Carbohydrate metabolism</keyword>
<evidence type="ECO:0000256" key="2">
    <source>
        <dbReference type="ARBA" id="ARBA00023326"/>
    </source>
</evidence>
<reference evidence="6 7" key="1">
    <citation type="submission" date="2022-05" db="EMBL/GenBank/DDBJ databases">
        <title>Streptomyces sp. nov. RY43-2 isolated from soil of a peat swamp forest.</title>
        <authorList>
            <person name="Kanchanasin P."/>
            <person name="Tanasupawat S."/>
            <person name="Phongsopitanun W."/>
        </authorList>
    </citation>
    <scope>NUCLEOTIDE SEQUENCE [LARGE SCALE GENOMIC DNA]</scope>
    <source>
        <strain evidence="6 7">RY43-2</strain>
    </source>
</reference>
<dbReference type="Proteomes" id="UP001523219">
    <property type="component" value="Unassembled WGS sequence"/>
</dbReference>
<evidence type="ECO:0000256" key="1">
    <source>
        <dbReference type="ARBA" id="ARBA00023295"/>
    </source>
</evidence>
<feature type="compositionally biased region" description="Basic and acidic residues" evidence="3">
    <location>
        <begin position="876"/>
        <end position="889"/>
    </location>
</feature>
<dbReference type="Pfam" id="PF13472">
    <property type="entry name" value="Lipase_GDSL_2"/>
    <property type="match status" value="1"/>
</dbReference>
<feature type="domain" description="Fibronectin type-III" evidence="5">
    <location>
        <begin position="755"/>
        <end position="845"/>
    </location>
</feature>
<dbReference type="CDD" id="cd00063">
    <property type="entry name" value="FN3"/>
    <property type="match status" value="2"/>
</dbReference>
<dbReference type="RefSeq" id="WP_252428166.1">
    <property type="nucleotide sequence ID" value="NZ_JAMWMR010000035.1"/>
</dbReference>
<dbReference type="InterPro" id="IPR003961">
    <property type="entry name" value="FN3_dom"/>
</dbReference>
<keyword evidence="7" id="KW-1185">Reference proteome</keyword>